<organism evidence="1 2">
    <name type="scientific">Parazoarcus communis SWub3 = DSM 12120</name>
    <dbReference type="NCBI Taxonomy" id="1121029"/>
    <lineage>
        <taxon>Bacteria</taxon>
        <taxon>Pseudomonadati</taxon>
        <taxon>Pseudomonadota</taxon>
        <taxon>Betaproteobacteria</taxon>
        <taxon>Rhodocyclales</taxon>
        <taxon>Zoogloeaceae</taxon>
        <taxon>Parazoarcus</taxon>
    </lineage>
</organism>
<protein>
    <submittedName>
        <fullName evidence="1">Uncharacterized protein</fullName>
    </submittedName>
</protein>
<sequence>MNPARVIYEDTPAYIPIPEELRHRKVEVIFWPLEGAQSDNADVDTPKPRWSELFQRFTRNSDVDPSFERDELYDDRLR</sequence>
<gene>
    <name evidence="1" type="ORF">DNK49_20680</name>
</gene>
<proteinExistence type="predicted"/>
<dbReference type="AlphaFoldDB" id="A0A323UQW5"/>
<reference evidence="1 2" key="1">
    <citation type="submission" date="2018-06" db="EMBL/GenBank/DDBJ databases">
        <title>Azoarcus communis strain SWub3 genome.</title>
        <authorList>
            <person name="Zorraquino Salvo V."/>
            <person name="Toubiana D."/>
            <person name="Blumwald E."/>
        </authorList>
    </citation>
    <scope>NUCLEOTIDE SEQUENCE [LARGE SCALE GENOMIC DNA]</scope>
    <source>
        <strain evidence="1 2">SWub3</strain>
    </source>
</reference>
<evidence type="ECO:0000313" key="1">
    <source>
        <dbReference type="EMBL" id="PZA14621.1"/>
    </source>
</evidence>
<keyword evidence="2" id="KW-1185">Reference proteome</keyword>
<accession>A0A323UQW5</accession>
<evidence type="ECO:0000313" key="2">
    <source>
        <dbReference type="Proteomes" id="UP000248259"/>
    </source>
</evidence>
<dbReference type="RefSeq" id="WP_110529317.1">
    <property type="nucleotide sequence ID" value="NZ_QKOE01000025.1"/>
</dbReference>
<dbReference type="Proteomes" id="UP000248259">
    <property type="component" value="Unassembled WGS sequence"/>
</dbReference>
<name>A0A323UQW5_9RHOO</name>
<dbReference type="OrthoDB" id="5572510at2"/>
<comment type="caution">
    <text evidence="1">The sequence shown here is derived from an EMBL/GenBank/DDBJ whole genome shotgun (WGS) entry which is preliminary data.</text>
</comment>
<dbReference type="EMBL" id="QKOE01000025">
    <property type="protein sequence ID" value="PZA14621.1"/>
    <property type="molecule type" value="Genomic_DNA"/>
</dbReference>